<sequence length="67" mass="7826">MITKDSDFKDTHFIKQTPKKVIKVALGNISNNDLLDIFEKYLSFILSLTLKESFYIEISKEQIIMID</sequence>
<organism evidence="2 3">
    <name type="scientific">Mucilaginibacter polytrichastri</name>
    <dbReference type="NCBI Taxonomy" id="1302689"/>
    <lineage>
        <taxon>Bacteria</taxon>
        <taxon>Pseudomonadati</taxon>
        <taxon>Bacteroidota</taxon>
        <taxon>Sphingobacteriia</taxon>
        <taxon>Sphingobacteriales</taxon>
        <taxon>Sphingobacteriaceae</taxon>
        <taxon>Mucilaginibacter</taxon>
    </lineage>
</organism>
<evidence type="ECO:0000259" key="1">
    <source>
        <dbReference type="Pfam" id="PF18480"/>
    </source>
</evidence>
<proteinExistence type="predicted"/>
<comment type="caution">
    <text evidence="2">The sequence shown here is derived from an EMBL/GenBank/DDBJ whole genome shotgun (WGS) entry which is preliminary data.</text>
</comment>
<dbReference type="Pfam" id="PF18480">
    <property type="entry name" value="DUF5615"/>
    <property type="match status" value="1"/>
</dbReference>
<accession>A0A1Q6A646</accession>
<dbReference type="AlphaFoldDB" id="A0A1Q6A646"/>
<dbReference type="Proteomes" id="UP000186720">
    <property type="component" value="Unassembled WGS sequence"/>
</dbReference>
<name>A0A1Q6A646_9SPHI</name>
<gene>
    <name evidence="2" type="ORF">RG47T_4974</name>
</gene>
<dbReference type="InterPro" id="IPR041049">
    <property type="entry name" value="DUF5615"/>
</dbReference>
<keyword evidence="3" id="KW-1185">Reference proteome</keyword>
<reference evidence="2 3" key="1">
    <citation type="submission" date="2016-11" db="EMBL/GenBank/DDBJ databases">
        <title>Whole Genome Sequencing of Mucilaginibacter polytrichastri RG4-7(T) isolated from the moss sample.</title>
        <authorList>
            <person name="Li Y."/>
        </authorList>
    </citation>
    <scope>NUCLEOTIDE SEQUENCE [LARGE SCALE GENOMIC DNA]</scope>
    <source>
        <strain evidence="2 3">RG4-7</strain>
    </source>
</reference>
<evidence type="ECO:0000313" key="2">
    <source>
        <dbReference type="EMBL" id="OKS89490.1"/>
    </source>
</evidence>
<evidence type="ECO:0000313" key="3">
    <source>
        <dbReference type="Proteomes" id="UP000186720"/>
    </source>
</evidence>
<protein>
    <recommendedName>
        <fullName evidence="1">DUF5615 domain-containing protein</fullName>
    </recommendedName>
</protein>
<feature type="domain" description="DUF5615" evidence="1">
    <location>
        <begin position="2"/>
        <end position="54"/>
    </location>
</feature>
<dbReference type="EMBL" id="MPPL01000001">
    <property type="protein sequence ID" value="OKS89490.1"/>
    <property type="molecule type" value="Genomic_DNA"/>
</dbReference>